<evidence type="ECO:0000313" key="2">
    <source>
        <dbReference type="Proteomes" id="UP000095282"/>
    </source>
</evidence>
<reference evidence="3" key="1">
    <citation type="submission" date="2016-11" db="UniProtKB">
        <authorList>
            <consortium name="WormBaseParasite"/>
        </authorList>
    </citation>
    <scope>IDENTIFICATION</scope>
</reference>
<evidence type="ECO:0000256" key="1">
    <source>
        <dbReference type="SAM" id="SignalP"/>
    </source>
</evidence>
<protein>
    <submittedName>
        <fullName evidence="3">EB domain-containing protein</fullName>
    </submittedName>
</protein>
<evidence type="ECO:0000313" key="3">
    <source>
        <dbReference type="WBParaSite" id="Csp11.Scaffold629.g8815.t1"/>
    </source>
</evidence>
<dbReference type="Proteomes" id="UP000095282">
    <property type="component" value="Unplaced"/>
</dbReference>
<feature type="chain" id="PRO_5009308847" evidence="1">
    <location>
        <begin position="38"/>
        <end position="112"/>
    </location>
</feature>
<keyword evidence="2" id="KW-1185">Reference proteome</keyword>
<feature type="signal peptide" evidence="1">
    <location>
        <begin position="1"/>
        <end position="37"/>
    </location>
</feature>
<dbReference type="WBParaSite" id="Csp11.Scaffold629.g8815.t1">
    <property type="protein sequence ID" value="Csp11.Scaffold629.g8815.t1"/>
    <property type="gene ID" value="Csp11.Scaffold629.g8815"/>
</dbReference>
<proteinExistence type="predicted"/>
<sequence length="112" mass="11919">MKFLLVSSPPSLFQHSSRSLFQVLLFLTISTVVTVSSEACTSGPCILSLPKCSPTIPCQSPNEVCDHGRCFSSDDTLLESSHALSLDGGKCRGIRCGPFGICILGVCIFGYT</sequence>
<name>A0A1I7UFJ7_9PELO</name>
<dbReference type="AlphaFoldDB" id="A0A1I7UFJ7"/>
<accession>A0A1I7UFJ7</accession>
<keyword evidence="1" id="KW-0732">Signal</keyword>
<organism evidence="2 3">
    <name type="scientific">Caenorhabditis tropicalis</name>
    <dbReference type="NCBI Taxonomy" id="1561998"/>
    <lineage>
        <taxon>Eukaryota</taxon>
        <taxon>Metazoa</taxon>
        <taxon>Ecdysozoa</taxon>
        <taxon>Nematoda</taxon>
        <taxon>Chromadorea</taxon>
        <taxon>Rhabditida</taxon>
        <taxon>Rhabditina</taxon>
        <taxon>Rhabditomorpha</taxon>
        <taxon>Rhabditoidea</taxon>
        <taxon>Rhabditidae</taxon>
        <taxon>Peloderinae</taxon>
        <taxon>Caenorhabditis</taxon>
    </lineage>
</organism>